<dbReference type="AlphaFoldDB" id="A0A7K3WJJ1"/>
<evidence type="ECO:0000259" key="2">
    <source>
        <dbReference type="Pfam" id="PF06172"/>
    </source>
</evidence>
<dbReference type="PANTHER" id="PTHR33387">
    <property type="entry name" value="RMLC-LIKE JELLY ROLL FOLD PROTEIN"/>
    <property type="match status" value="1"/>
</dbReference>
<dbReference type="PANTHER" id="PTHR33387:SF3">
    <property type="entry name" value="DUF985 DOMAIN-CONTAINING PROTEIN"/>
    <property type="match status" value="1"/>
</dbReference>
<feature type="domain" description="DUF985" evidence="2">
    <location>
        <begin position="56"/>
        <end position="172"/>
    </location>
</feature>
<dbReference type="InterPro" id="IPR014710">
    <property type="entry name" value="RmlC-like_jellyroll"/>
</dbReference>
<dbReference type="Proteomes" id="UP000470470">
    <property type="component" value="Unassembled WGS sequence"/>
</dbReference>
<gene>
    <name evidence="3" type="ORF">G1H19_21390</name>
</gene>
<feature type="compositionally biased region" description="Basic residues" evidence="1">
    <location>
        <begin position="23"/>
        <end position="38"/>
    </location>
</feature>
<sequence length="173" mass="18803">MRRGGVHPDRPGHRVAQRERGGQHRAVRRRDRPARRRPVTTAGPGEPPAGPPATARRLGLAAHPEGGWFRRTWASPAELDGRPAATAILFLLAPGEESAWHTVDADELWLWHGPGDLVLELGEPGEVLHLGPGTPQGLVPAGRWQRARPAADVEVLVSCVVSPGFQWSGFHLR</sequence>
<dbReference type="Gene3D" id="2.60.120.10">
    <property type="entry name" value="Jelly Rolls"/>
    <property type="match status" value="1"/>
</dbReference>
<evidence type="ECO:0000256" key="1">
    <source>
        <dbReference type="SAM" id="MobiDB-lite"/>
    </source>
</evidence>
<feature type="compositionally biased region" description="Basic and acidic residues" evidence="1">
    <location>
        <begin position="1"/>
        <end position="22"/>
    </location>
</feature>
<dbReference type="Pfam" id="PF06172">
    <property type="entry name" value="Cupin_5"/>
    <property type="match status" value="1"/>
</dbReference>
<proteinExistence type="predicted"/>
<dbReference type="InterPro" id="IPR009327">
    <property type="entry name" value="Cupin_DUF985"/>
</dbReference>
<reference evidence="3 4" key="1">
    <citation type="submission" date="2020-02" db="EMBL/GenBank/DDBJ databases">
        <title>The whole genome sequence of CPCC 205119.</title>
        <authorList>
            <person name="Jiang Z."/>
        </authorList>
    </citation>
    <scope>NUCLEOTIDE SEQUENCE [LARGE SCALE GENOMIC DNA]</scope>
    <source>
        <strain evidence="3 4">CPCC 205119</strain>
    </source>
</reference>
<dbReference type="InterPro" id="IPR011051">
    <property type="entry name" value="RmlC_Cupin_sf"/>
</dbReference>
<feature type="region of interest" description="Disordered" evidence="1">
    <location>
        <begin position="1"/>
        <end position="56"/>
    </location>
</feature>
<keyword evidence="4" id="KW-1185">Reference proteome</keyword>
<dbReference type="EMBL" id="JAAGWK010000036">
    <property type="protein sequence ID" value="NEL56526.1"/>
    <property type="molecule type" value="Genomic_DNA"/>
</dbReference>
<name>A0A7K3WJJ1_9ACTN</name>
<protein>
    <submittedName>
        <fullName evidence="3">Cupin domain-containing protein</fullName>
    </submittedName>
</protein>
<dbReference type="CDD" id="cd06121">
    <property type="entry name" value="cupin_YML079wp"/>
    <property type="match status" value="1"/>
</dbReference>
<evidence type="ECO:0000313" key="4">
    <source>
        <dbReference type="Proteomes" id="UP000470470"/>
    </source>
</evidence>
<accession>A0A7K3WJJ1</accession>
<comment type="caution">
    <text evidence="3">The sequence shown here is derived from an EMBL/GenBank/DDBJ whole genome shotgun (WGS) entry which is preliminary data.</text>
</comment>
<dbReference type="SUPFAM" id="SSF51182">
    <property type="entry name" value="RmlC-like cupins"/>
    <property type="match status" value="1"/>
</dbReference>
<organism evidence="3 4">
    <name type="scientific">Goekera deserti</name>
    <dbReference type="NCBI Taxonomy" id="2497753"/>
    <lineage>
        <taxon>Bacteria</taxon>
        <taxon>Bacillati</taxon>
        <taxon>Actinomycetota</taxon>
        <taxon>Actinomycetes</taxon>
        <taxon>Geodermatophilales</taxon>
        <taxon>Geodermatophilaceae</taxon>
        <taxon>Goekera</taxon>
    </lineage>
</organism>
<evidence type="ECO:0000313" key="3">
    <source>
        <dbReference type="EMBL" id="NEL56526.1"/>
    </source>
</evidence>
<dbReference type="InterPro" id="IPR039935">
    <property type="entry name" value="YML079W-like"/>
</dbReference>